<dbReference type="GO" id="GO:0005886">
    <property type="term" value="C:plasma membrane"/>
    <property type="evidence" value="ECO:0007669"/>
    <property type="project" value="UniProtKB-SubCell"/>
</dbReference>
<feature type="transmembrane region" description="Helical" evidence="12">
    <location>
        <begin position="94"/>
        <end position="112"/>
    </location>
</feature>
<evidence type="ECO:0000256" key="6">
    <source>
        <dbReference type="ARBA" id="ARBA00022556"/>
    </source>
</evidence>
<keyword evidence="11 12" id="KW-0472">Membrane</keyword>
<evidence type="ECO:0000256" key="5">
    <source>
        <dbReference type="ARBA" id="ARBA00022519"/>
    </source>
</evidence>
<keyword evidence="6" id="KW-0441">Lipid A biosynthesis</keyword>
<keyword evidence="8" id="KW-0448">Lipopolysaccharide biosynthesis</keyword>
<organism evidence="14 15">
    <name type="scientific">Paraliobacillus ryukyuensis</name>
    <dbReference type="NCBI Taxonomy" id="200904"/>
    <lineage>
        <taxon>Bacteria</taxon>
        <taxon>Bacillati</taxon>
        <taxon>Bacillota</taxon>
        <taxon>Bacilli</taxon>
        <taxon>Bacillales</taxon>
        <taxon>Bacillaceae</taxon>
        <taxon>Paraliobacillus</taxon>
    </lineage>
</organism>
<dbReference type="Proteomes" id="UP000252254">
    <property type="component" value="Unassembled WGS sequence"/>
</dbReference>
<keyword evidence="7 12" id="KW-0812">Transmembrane</keyword>
<evidence type="ECO:0000256" key="12">
    <source>
        <dbReference type="SAM" id="Phobius"/>
    </source>
</evidence>
<dbReference type="GO" id="GO:0022857">
    <property type="term" value="F:transmembrane transporter activity"/>
    <property type="evidence" value="ECO:0007669"/>
    <property type="project" value="InterPro"/>
</dbReference>
<accession>A0A366EE33</accession>
<reference evidence="14 15" key="1">
    <citation type="submission" date="2018-06" db="EMBL/GenBank/DDBJ databases">
        <title>Genomic Encyclopedia of Type Strains, Phase IV (KMG-IV): sequencing the most valuable type-strain genomes for metagenomic binning, comparative biology and taxonomic classification.</title>
        <authorList>
            <person name="Goeker M."/>
        </authorList>
    </citation>
    <scope>NUCLEOTIDE SEQUENCE [LARGE SCALE GENOMIC DNA]</scope>
    <source>
        <strain evidence="14 15">DSM 15140</strain>
    </source>
</reference>
<keyword evidence="15" id="KW-1185">Reference proteome</keyword>
<name>A0A366EE33_9BACI</name>
<keyword evidence="10" id="KW-0443">Lipid metabolism</keyword>
<protein>
    <submittedName>
        <fullName evidence="14">Putative membrane protein</fullName>
    </submittedName>
</protein>
<dbReference type="InterPro" id="IPR000620">
    <property type="entry name" value="EamA_dom"/>
</dbReference>
<comment type="caution">
    <text evidence="14">The sequence shown here is derived from an EMBL/GenBank/DDBJ whole genome shotgun (WGS) entry which is preliminary data.</text>
</comment>
<dbReference type="Gene3D" id="1.10.3730.20">
    <property type="match status" value="1"/>
</dbReference>
<evidence type="ECO:0000256" key="8">
    <source>
        <dbReference type="ARBA" id="ARBA00022985"/>
    </source>
</evidence>
<dbReference type="EMBL" id="QNRI01000002">
    <property type="protein sequence ID" value="RBP00568.1"/>
    <property type="molecule type" value="Genomic_DNA"/>
</dbReference>
<keyword evidence="3" id="KW-1003">Cell membrane</keyword>
<evidence type="ECO:0000256" key="2">
    <source>
        <dbReference type="ARBA" id="ARBA00007362"/>
    </source>
</evidence>
<evidence type="ECO:0000256" key="4">
    <source>
        <dbReference type="ARBA" id="ARBA00022516"/>
    </source>
</evidence>
<comment type="subcellular location">
    <subcellularLocation>
        <location evidence="1">Cell membrane</location>
        <topology evidence="1">Multi-pass membrane protein</topology>
    </subcellularLocation>
</comment>
<evidence type="ECO:0000256" key="1">
    <source>
        <dbReference type="ARBA" id="ARBA00004651"/>
    </source>
</evidence>
<comment type="similarity">
    <text evidence="2">Belongs to the EamA transporter family.</text>
</comment>
<proteinExistence type="inferred from homology"/>
<evidence type="ECO:0000313" key="15">
    <source>
        <dbReference type="Proteomes" id="UP000252254"/>
    </source>
</evidence>
<evidence type="ECO:0000256" key="9">
    <source>
        <dbReference type="ARBA" id="ARBA00022989"/>
    </source>
</evidence>
<sequence length="115" mass="12598">MNKLLHSLVKNKVGIILMAAASLCTALGQLSWKLSDGMLDLVLWIGFFLYFSGALFMLIAFRFGDLSILHPLLSLGYVFAIFFGWFLLQEQVDSSRLIGTLIIITGAILIGGGDD</sequence>
<evidence type="ECO:0000256" key="3">
    <source>
        <dbReference type="ARBA" id="ARBA00022475"/>
    </source>
</evidence>
<keyword evidence="4" id="KW-0444">Lipid biosynthesis</keyword>
<feature type="transmembrane region" description="Helical" evidence="12">
    <location>
        <begin position="68"/>
        <end position="88"/>
    </location>
</feature>
<gene>
    <name evidence="14" type="ORF">DES48_102332</name>
</gene>
<evidence type="ECO:0000256" key="10">
    <source>
        <dbReference type="ARBA" id="ARBA00023098"/>
    </source>
</evidence>
<dbReference type="InterPro" id="IPR000390">
    <property type="entry name" value="Small_drug/metabolite_transptr"/>
</dbReference>
<keyword evidence="9 12" id="KW-1133">Transmembrane helix</keyword>
<dbReference type="RefSeq" id="WP_113867344.1">
    <property type="nucleotide sequence ID" value="NZ_BAABQN010000002.1"/>
</dbReference>
<keyword evidence="5" id="KW-0997">Cell inner membrane</keyword>
<feature type="domain" description="EamA" evidence="13">
    <location>
        <begin position="14"/>
        <end position="110"/>
    </location>
</feature>
<evidence type="ECO:0000256" key="11">
    <source>
        <dbReference type="ARBA" id="ARBA00023136"/>
    </source>
</evidence>
<evidence type="ECO:0000256" key="7">
    <source>
        <dbReference type="ARBA" id="ARBA00022692"/>
    </source>
</evidence>
<feature type="transmembrane region" description="Helical" evidence="12">
    <location>
        <begin position="38"/>
        <end position="61"/>
    </location>
</feature>
<dbReference type="InterPro" id="IPR037185">
    <property type="entry name" value="EmrE-like"/>
</dbReference>
<evidence type="ECO:0000259" key="13">
    <source>
        <dbReference type="Pfam" id="PF00892"/>
    </source>
</evidence>
<dbReference type="Pfam" id="PF00892">
    <property type="entry name" value="EamA"/>
    <property type="match status" value="1"/>
</dbReference>
<dbReference type="PANTHER" id="PTHR30561">
    <property type="entry name" value="SMR FAMILY PROTON-DEPENDENT DRUG EFFLUX TRANSPORTER SUGE"/>
    <property type="match status" value="1"/>
</dbReference>
<dbReference type="GO" id="GO:0009103">
    <property type="term" value="P:lipopolysaccharide biosynthetic process"/>
    <property type="evidence" value="ECO:0007669"/>
    <property type="project" value="UniProtKB-KW"/>
</dbReference>
<dbReference type="SUPFAM" id="SSF103481">
    <property type="entry name" value="Multidrug resistance efflux transporter EmrE"/>
    <property type="match status" value="1"/>
</dbReference>
<evidence type="ECO:0000313" key="14">
    <source>
        <dbReference type="EMBL" id="RBP00568.1"/>
    </source>
</evidence>
<dbReference type="AlphaFoldDB" id="A0A366EE33"/>
<dbReference type="PANTHER" id="PTHR30561:SF9">
    <property type="entry name" value="4-AMINO-4-DEOXY-L-ARABINOSE-PHOSPHOUNDECAPRENOL FLIPPASE SUBUNIT ARNF-RELATED"/>
    <property type="match status" value="1"/>
</dbReference>
<dbReference type="OrthoDB" id="3732386at2"/>